<feature type="chain" id="PRO_5010292707" description="Right handed beta helix region" evidence="7">
    <location>
        <begin position="21"/>
        <end position="619"/>
    </location>
</feature>
<evidence type="ECO:0000313" key="11">
    <source>
        <dbReference type="Proteomes" id="UP000183253"/>
    </source>
</evidence>
<comment type="catalytic activity">
    <reaction evidence="1">
        <text>Hydrolysis of terminal, non-reducing alpha-D-galactose residues in alpha-D-galactosides, including galactose oligosaccharides, galactomannans and galactolipids.</text>
        <dbReference type="EC" id="3.2.1.22"/>
    </reaction>
</comment>
<dbReference type="AlphaFoldDB" id="A0A1H4EIC1"/>
<dbReference type="PROSITE" id="PS51257">
    <property type="entry name" value="PROKAR_LIPOPROTEIN"/>
    <property type="match status" value="1"/>
</dbReference>
<evidence type="ECO:0000313" key="10">
    <source>
        <dbReference type="EMBL" id="SEA84824.1"/>
    </source>
</evidence>
<dbReference type="InterPro" id="IPR057275">
    <property type="entry name" value="Beta-barrel_GLAA-B_I"/>
</dbReference>
<dbReference type="InterPro" id="IPR012334">
    <property type="entry name" value="Pectin_lyas_fold"/>
</dbReference>
<sequence length="619" mass="69048">MNTKLLTPILAVLLSLFAQGCGTRSSHIRIPLDGRTDYTAQVREILRAHPEGRLTLEFGPGVYDFYPEQAEEQFLRVSNNDNGTKRIAFRMEGMRRVTVCGHDTEFRFHGELVPFYIDSCEEITLRGITLDYDVPFVLEGRVIAQDAATRSIDLKITSGNPIRVEDGELIFSGYGWEQTQGDNIVFDPRTNAPYYNTARFLHPYWQRKLTAAMLGPDTVRLTGFLSPELPPVGSVYADKGPFRSNRRCPGIVVHRTRDLRIERTTVHASGAMALICENTEDVTLDQYDVRLREGSGRFISASADASHFVNCRGAIRFDGCLFENMLDDATNVHGTYMAVDTLSGDRLTARFGHVQQQGFDFARAGDTLRLIDRISLRPLETFVAAEARPLGDERWTIRAAGPLATPPSEHLAVENPRNMPAVEMRRCTVRNNRARSILISTPRPVTVEDNWFSSMMAGVLIAGDANSWFESGSVGDVVIRRNTFVNMGTGGENPQSVLQISPEIPTSGRGGDFHYHGRIVFEQNTVRTFDSQVIYALSADRLEIRDNRFIQSDYPPIFGGLSYIDLQHCREAEISGNSFEGDRTAEVSAVGCGSVRMAPGQPGFADATVEKPNTYYYKQ</sequence>
<feature type="domain" description="GLAA-B beta-barrel" evidence="8">
    <location>
        <begin position="139"/>
        <end position="235"/>
    </location>
</feature>
<dbReference type="STRING" id="1033731.SAMN05444145_107122"/>
<dbReference type="Proteomes" id="UP000183253">
    <property type="component" value="Unassembled WGS sequence"/>
</dbReference>
<evidence type="ECO:0000256" key="2">
    <source>
        <dbReference type="ARBA" id="ARBA00001271"/>
    </source>
</evidence>
<evidence type="ECO:0008006" key="12">
    <source>
        <dbReference type="Google" id="ProtNLM"/>
    </source>
</evidence>
<feature type="signal peptide" evidence="7">
    <location>
        <begin position="1"/>
        <end position="20"/>
    </location>
</feature>
<evidence type="ECO:0000259" key="8">
    <source>
        <dbReference type="Pfam" id="PF23763"/>
    </source>
</evidence>
<keyword evidence="6" id="KW-0326">Glycosidase</keyword>
<dbReference type="Gene3D" id="2.160.20.10">
    <property type="entry name" value="Single-stranded right-handed beta-helix, Pectin lyase-like"/>
    <property type="match status" value="1"/>
</dbReference>
<organism evidence="10 11">
    <name type="scientific">Alistipes timonensis JC136</name>
    <dbReference type="NCBI Taxonomy" id="1033731"/>
    <lineage>
        <taxon>Bacteria</taxon>
        <taxon>Pseudomonadati</taxon>
        <taxon>Bacteroidota</taxon>
        <taxon>Bacteroidia</taxon>
        <taxon>Bacteroidales</taxon>
        <taxon>Rikenellaceae</taxon>
        <taxon>Alistipes</taxon>
    </lineage>
</organism>
<evidence type="ECO:0000256" key="7">
    <source>
        <dbReference type="SAM" id="SignalP"/>
    </source>
</evidence>
<keyword evidence="3 7" id="KW-0732">Signal</keyword>
<dbReference type="GO" id="GO:0004557">
    <property type="term" value="F:alpha-galactosidase activity"/>
    <property type="evidence" value="ECO:0007669"/>
    <property type="project" value="UniProtKB-EC"/>
</dbReference>
<feature type="domain" description="GLAA-B beta-barrel" evidence="9">
    <location>
        <begin position="347"/>
        <end position="403"/>
    </location>
</feature>
<evidence type="ECO:0000259" key="9">
    <source>
        <dbReference type="Pfam" id="PF23764"/>
    </source>
</evidence>
<keyword evidence="5" id="KW-0378">Hydrolase</keyword>
<accession>A0A1H4EIC1</accession>
<evidence type="ECO:0000256" key="6">
    <source>
        <dbReference type="ARBA" id="ARBA00023295"/>
    </source>
</evidence>
<keyword evidence="4" id="KW-0677">Repeat</keyword>
<dbReference type="EMBL" id="FNRI01000007">
    <property type="protein sequence ID" value="SEA84824.1"/>
    <property type="molecule type" value="Genomic_DNA"/>
</dbReference>
<name>A0A1H4EIC1_9BACT</name>
<keyword evidence="11" id="KW-1185">Reference proteome</keyword>
<dbReference type="OrthoDB" id="9807299at2"/>
<evidence type="ECO:0000256" key="1">
    <source>
        <dbReference type="ARBA" id="ARBA00001255"/>
    </source>
</evidence>
<comment type="catalytic activity">
    <reaction evidence="2">
        <text>Hydrolysis of terminal, non-reducing branched (1-&gt;3)-alpha-D-galactosidic residues, producing free D-galactose.</text>
        <dbReference type="EC" id="3.2.1.n1"/>
    </reaction>
</comment>
<proteinExistence type="predicted"/>
<gene>
    <name evidence="10" type="ORF">SAMN05444145_107122</name>
</gene>
<dbReference type="InterPro" id="IPR011050">
    <property type="entry name" value="Pectin_lyase_fold/virulence"/>
</dbReference>
<dbReference type="InterPro" id="IPR056441">
    <property type="entry name" value="Beta-barrel_GLAA-B_II"/>
</dbReference>
<dbReference type="Pfam" id="PF23764">
    <property type="entry name" value="Beta-barrel_GLAA-B_II"/>
    <property type="match status" value="1"/>
</dbReference>
<dbReference type="Pfam" id="PF23763">
    <property type="entry name" value="Beta-barrel_GLAA-B_I"/>
    <property type="match status" value="1"/>
</dbReference>
<reference evidence="10 11" key="1">
    <citation type="submission" date="2016-10" db="EMBL/GenBank/DDBJ databases">
        <authorList>
            <person name="de Groot N.N."/>
        </authorList>
    </citation>
    <scope>NUCLEOTIDE SEQUENCE [LARGE SCALE GENOMIC DNA]</scope>
    <source>
        <strain evidence="10 11">DSM 25383</strain>
    </source>
</reference>
<dbReference type="SUPFAM" id="SSF51126">
    <property type="entry name" value="Pectin lyase-like"/>
    <property type="match status" value="1"/>
</dbReference>
<evidence type="ECO:0000256" key="3">
    <source>
        <dbReference type="ARBA" id="ARBA00022729"/>
    </source>
</evidence>
<dbReference type="RefSeq" id="WP_010265590.1">
    <property type="nucleotide sequence ID" value="NZ_CAEG01000016.1"/>
</dbReference>
<evidence type="ECO:0000256" key="4">
    <source>
        <dbReference type="ARBA" id="ARBA00022737"/>
    </source>
</evidence>
<evidence type="ECO:0000256" key="5">
    <source>
        <dbReference type="ARBA" id="ARBA00022801"/>
    </source>
</evidence>
<protein>
    <recommendedName>
        <fullName evidence="12">Right handed beta helix region</fullName>
    </recommendedName>
</protein>